<name>A0A804NUQ5_MAIZE</name>
<evidence type="ECO:0000313" key="2">
    <source>
        <dbReference type="EnsemblPlants" id="Zm00001eb187710_P001"/>
    </source>
</evidence>
<evidence type="ECO:0000313" key="3">
    <source>
        <dbReference type="Proteomes" id="UP000007305"/>
    </source>
</evidence>
<dbReference type="InParanoid" id="A0A804NUQ5"/>
<organism evidence="2 3">
    <name type="scientific">Zea mays</name>
    <name type="common">Maize</name>
    <dbReference type="NCBI Taxonomy" id="4577"/>
    <lineage>
        <taxon>Eukaryota</taxon>
        <taxon>Viridiplantae</taxon>
        <taxon>Streptophyta</taxon>
        <taxon>Embryophyta</taxon>
        <taxon>Tracheophyta</taxon>
        <taxon>Spermatophyta</taxon>
        <taxon>Magnoliopsida</taxon>
        <taxon>Liliopsida</taxon>
        <taxon>Poales</taxon>
        <taxon>Poaceae</taxon>
        <taxon>PACMAD clade</taxon>
        <taxon>Panicoideae</taxon>
        <taxon>Andropogonodae</taxon>
        <taxon>Andropogoneae</taxon>
        <taxon>Tripsacinae</taxon>
        <taxon>Zea</taxon>
    </lineage>
</organism>
<protein>
    <submittedName>
        <fullName evidence="2">Uncharacterized protein</fullName>
    </submittedName>
</protein>
<reference evidence="2" key="3">
    <citation type="submission" date="2021-05" db="UniProtKB">
        <authorList>
            <consortium name="EnsemblPlants"/>
        </authorList>
    </citation>
    <scope>IDENTIFICATION</scope>
    <source>
        <strain evidence="2">cv. B73</strain>
    </source>
</reference>
<reference evidence="2" key="2">
    <citation type="submission" date="2019-07" db="EMBL/GenBank/DDBJ databases">
        <authorList>
            <person name="Seetharam A."/>
            <person name="Woodhouse M."/>
            <person name="Cannon E."/>
        </authorList>
    </citation>
    <scope>NUCLEOTIDE SEQUENCE [LARGE SCALE GENOMIC DNA]</scope>
    <source>
        <strain evidence="2">cv. B73</strain>
    </source>
</reference>
<dbReference type="Proteomes" id="UP000007305">
    <property type="component" value="Chromosome 4"/>
</dbReference>
<sequence>MVYPNPAFSPCARRPPLPLLRIAFPFSCTDLQTKPPKTRASIPSPTEAKHATDHRPRRDHLLYNSSSWPCSSSCIGDCGGVEIRADIVRLLRSLPTIDGLTFTNRRVQQGSSSSVSDRDLRVHSGDTFTADGEDTADLQRREREAGRWGGQVQIEADVHHRPVF</sequence>
<feature type="region of interest" description="Disordered" evidence="1">
    <location>
        <begin position="34"/>
        <end position="57"/>
    </location>
</feature>
<evidence type="ECO:0000256" key="1">
    <source>
        <dbReference type="SAM" id="MobiDB-lite"/>
    </source>
</evidence>
<keyword evidence="3" id="KW-1185">Reference proteome</keyword>
<feature type="compositionally biased region" description="Basic and acidic residues" evidence="1">
    <location>
        <begin position="47"/>
        <end position="57"/>
    </location>
</feature>
<reference evidence="3" key="1">
    <citation type="journal article" date="2009" name="Science">
        <title>The B73 maize genome: complexity, diversity, and dynamics.</title>
        <authorList>
            <person name="Schnable P.S."/>
            <person name="Ware D."/>
            <person name="Fulton R.S."/>
            <person name="Stein J.C."/>
            <person name="Wei F."/>
            <person name="Pasternak S."/>
            <person name="Liang C."/>
            <person name="Zhang J."/>
            <person name="Fulton L."/>
            <person name="Graves T.A."/>
            <person name="Minx P."/>
            <person name="Reily A.D."/>
            <person name="Courtney L."/>
            <person name="Kruchowski S.S."/>
            <person name="Tomlinson C."/>
            <person name="Strong C."/>
            <person name="Delehaunty K."/>
            <person name="Fronick C."/>
            <person name="Courtney B."/>
            <person name="Rock S.M."/>
            <person name="Belter E."/>
            <person name="Du F."/>
            <person name="Kim K."/>
            <person name="Abbott R.M."/>
            <person name="Cotton M."/>
            <person name="Levy A."/>
            <person name="Marchetto P."/>
            <person name="Ochoa K."/>
            <person name="Jackson S.M."/>
            <person name="Gillam B."/>
            <person name="Chen W."/>
            <person name="Yan L."/>
            <person name="Higginbotham J."/>
            <person name="Cardenas M."/>
            <person name="Waligorski J."/>
            <person name="Applebaum E."/>
            <person name="Phelps L."/>
            <person name="Falcone J."/>
            <person name="Kanchi K."/>
            <person name="Thane T."/>
            <person name="Scimone A."/>
            <person name="Thane N."/>
            <person name="Henke J."/>
            <person name="Wang T."/>
            <person name="Ruppert J."/>
            <person name="Shah N."/>
            <person name="Rotter K."/>
            <person name="Hodges J."/>
            <person name="Ingenthron E."/>
            <person name="Cordes M."/>
            <person name="Kohlberg S."/>
            <person name="Sgro J."/>
            <person name="Delgado B."/>
            <person name="Mead K."/>
            <person name="Chinwalla A."/>
            <person name="Leonard S."/>
            <person name="Crouse K."/>
            <person name="Collura K."/>
            <person name="Kudrna D."/>
            <person name="Currie J."/>
            <person name="He R."/>
            <person name="Angelova A."/>
            <person name="Rajasekar S."/>
            <person name="Mueller T."/>
            <person name="Lomeli R."/>
            <person name="Scara G."/>
            <person name="Ko A."/>
            <person name="Delaney K."/>
            <person name="Wissotski M."/>
            <person name="Lopez G."/>
            <person name="Campos D."/>
            <person name="Braidotti M."/>
            <person name="Ashley E."/>
            <person name="Golser W."/>
            <person name="Kim H."/>
            <person name="Lee S."/>
            <person name="Lin J."/>
            <person name="Dujmic Z."/>
            <person name="Kim W."/>
            <person name="Talag J."/>
            <person name="Zuccolo A."/>
            <person name="Fan C."/>
            <person name="Sebastian A."/>
            <person name="Kramer M."/>
            <person name="Spiegel L."/>
            <person name="Nascimento L."/>
            <person name="Zutavern T."/>
            <person name="Miller B."/>
            <person name="Ambroise C."/>
            <person name="Muller S."/>
            <person name="Spooner W."/>
            <person name="Narechania A."/>
            <person name="Ren L."/>
            <person name="Wei S."/>
            <person name="Kumari S."/>
            <person name="Faga B."/>
            <person name="Levy M.J."/>
            <person name="McMahan L."/>
            <person name="Van Buren P."/>
            <person name="Vaughn M.W."/>
            <person name="Ying K."/>
            <person name="Yeh C.-T."/>
            <person name="Emrich S.J."/>
            <person name="Jia Y."/>
            <person name="Kalyanaraman A."/>
            <person name="Hsia A.-P."/>
            <person name="Barbazuk W.B."/>
            <person name="Baucom R.S."/>
            <person name="Brutnell T.P."/>
            <person name="Carpita N.C."/>
            <person name="Chaparro C."/>
            <person name="Chia J.-M."/>
            <person name="Deragon J.-M."/>
            <person name="Estill J.C."/>
            <person name="Fu Y."/>
            <person name="Jeddeloh J.A."/>
            <person name="Han Y."/>
            <person name="Lee H."/>
            <person name="Li P."/>
            <person name="Lisch D.R."/>
            <person name="Liu S."/>
            <person name="Liu Z."/>
            <person name="Nagel D.H."/>
            <person name="McCann M.C."/>
            <person name="SanMiguel P."/>
            <person name="Myers A.M."/>
            <person name="Nettleton D."/>
            <person name="Nguyen J."/>
            <person name="Penning B.W."/>
            <person name="Ponnala L."/>
            <person name="Schneider K.L."/>
            <person name="Schwartz D.C."/>
            <person name="Sharma A."/>
            <person name="Soderlund C."/>
            <person name="Springer N.M."/>
            <person name="Sun Q."/>
            <person name="Wang H."/>
            <person name="Waterman M."/>
            <person name="Westerman R."/>
            <person name="Wolfgruber T.K."/>
            <person name="Yang L."/>
            <person name="Yu Y."/>
            <person name="Zhang L."/>
            <person name="Zhou S."/>
            <person name="Zhu Q."/>
            <person name="Bennetzen J.L."/>
            <person name="Dawe R.K."/>
            <person name="Jiang J."/>
            <person name="Jiang N."/>
            <person name="Presting G.G."/>
            <person name="Wessler S.R."/>
            <person name="Aluru S."/>
            <person name="Martienssen R.A."/>
            <person name="Clifton S.W."/>
            <person name="McCombie W.R."/>
            <person name="Wing R.A."/>
            <person name="Wilson R.K."/>
        </authorList>
    </citation>
    <scope>NUCLEOTIDE SEQUENCE [LARGE SCALE GENOMIC DNA]</scope>
    <source>
        <strain evidence="3">cv. B73</strain>
    </source>
</reference>
<accession>A0A804NUQ5</accession>
<proteinExistence type="predicted"/>
<dbReference type="EnsemblPlants" id="Zm00001eb187710_T001">
    <property type="protein sequence ID" value="Zm00001eb187710_P001"/>
    <property type="gene ID" value="Zm00001eb187710"/>
</dbReference>
<dbReference type="AlphaFoldDB" id="A0A804NUQ5"/>
<dbReference type="Gramene" id="Zm00001eb187710_T001">
    <property type="protein sequence ID" value="Zm00001eb187710_P001"/>
    <property type="gene ID" value="Zm00001eb187710"/>
</dbReference>